<organism evidence="2 3">
    <name type="scientific">Radiobacillus deserti</name>
    <dbReference type="NCBI Taxonomy" id="2594883"/>
    <lineage>
        <taxon>Bacteria</taxon>
        <taxon>Bacillati</taxon>
        <taxon>Bacillota</taxon>
        <taxon>Bacilli</taxon>
        <taxon>Bacillales</taxon>
        <taxon>Bacillaceae</taxon>
        <taxon>Radiobacillus</taxon>
    </lineage>
</organism>
<evidence type="ECO:0000259" key="1">
    <source>
        <dbReference type="PROSITE" id="PS50851"/>
    </source>
</evidence>
<dbReference type="SUPFAM" id="SSF50341">
    <property type="entry name" value="CheW-like"/>
    <property type="match status" value="1"/>
</dbReference>
<dbReference type="PANTHER" id="PTHR22617:SF23">
    <property type="entry name" value="CHEMOTAXIS PROTEIN CHEW"/>
    <property type="match status" value="1"/>
</dbReference>
<name>A0A516KI24_9BACI</name>
<dbReference type="AlphaFoldDB" id="A0A516KI24"/>
<dbReference type="InterPro" id="IPR002545">
    <property type="entry name" value="CheW-lke_dom"/>
</dbReference>
<dbReference type="EMBL" id="CP041666">
    <property type="protein sequence ID" value="QDP41031.1"/>
    <property type="molecule type" value="Genomic_DNA"/>
</dbReference>
<dbReference type="Pfam" id="PF01584">
    <property type="entry name" value="CheW"/>
    <property type="match status" value="1"/>
</dbReference>
<dbReference type="PROSITE" id="PS50851">
    <property type="entry name" value="CHEW"/>
    <property type="match status" value="1"/>
</dbReference>
<evidence type="ECO:0000313" key="3">
    <source>
        <dbReference type="Proteomes" id="UP000315215"/>
    </source>
</evidence>
<dbReference type="Proteomes" id="UP000315215">
    <property type="component" value="Chromosome"/>
</dbReference>
<reference evidence="2 3" key="1">
    <citation type="submission" date="2019-07" db="EMBL/GenBank/DDBJ databases">
        <authorList>
            <person name="Li J."/>
        </authorList>
    </citation>
    <scope>NUCLEOTIDE SEQUENCE [LARGE SCALE GENOMIC DNA]</scope>
    <source>
        <strain evidence="2 3">TKL69</strain>
    </source>
</reference>
<evidence type="ECO:0000313" key="2">
    <source>
        <dbReference type="EMBL" id="QDP41031.1"/>
    </source>
</evidence>
<dbReference type="GO" id="GO:0005829">
    <property type="term" value="C:cytosol"/>
    <property type="evidence" value="ECO:0007669"/>
    <property type="project" value="TreeGrafter"/>
</dbReference>
<dbReference type="PANTHER" id="PTHR22617">
    <property type="entry name" value="CHEMOTAXIS SENSOR HISTIDINE KINASE-RELATED"/>
    <property type="match status" value="1"/>
</dbReference>
<protein>
    <submittedName>
        <fullName evidence="2">Purine-binding chemotaxis protein CheW</fullName>
    </submittedName>
</protein>
<dbReference type="InterPro" id="IPR036061">
    <property type="entry name" value="CheW-like_dom_sf"/>
</dbReference>
<dbReference type="Gene3D" id="2.40.50.180">
    <property type="entry name" value="CheA-289, Domain 4"/>
    <property type="match status" value="1"/>
</dbReference>
<proteinExistence type="predicted"/>
<keyword evidence="3" id="KW-1185">Reference proteome</keyword>
<feature type="domain" description="CheW-like" evidence="1">
    <location>
        <begin position="4"/>
        <end position="144"/>
    </location>
</feature>
<dbReference type="RefSeq" id="WP_143895165.1">
    <property type="nucleotide sequence ID" value="NZ_CP041666.1"/>
</dbReference>
<dbReference type="InterPro" id="IPR039315">
    <property type="entry name" value="CheW"/>
</dbReference>
<dbReference type="GO" id="GO:0007165">
    <property type="term" value="P:signal transduction"/>
    <property type="evidence" value="ECO:0007669"/>
    <property type="project" value="InterPro"/>
</dbReference>
<accession>A0A516KI24</accession>
<sequence length="154" mass="17227">MEAFSKFIVFRVNEQEYAADIQQVVSIEKVQEVVQLPQTPDFIKGVINLRGSITPILDLKQRLGMQEATYTDQTRILIASMENVQVGLVVDVATDVLDIDNSVVEPAPDMVGGVSSKYLKGVAKLENRLLLLLDLERVLSFEELHEVQQVAQED</sequence>
<gene>
    <name evidence="2" type="ORF">FN924_13015</name>
</gene>
<dbReference type="OrthoDB" id="9794382at2"/>
<dbReference type="Gene3D" id="2.30.30.40">
    <property type="entry name" value="SH3 Domains"/>
    <property type="match status" value="1"/>
</dbReference>
<dbReference type="GO" id="GO:0006935">
    <property type="term" value="P:chemotaxis"/>
    <property type="evidence" value="ECO:0007669"/>
    <property type="project" value="InterPro"/>
</dbReference>
<dbReference type="KEGG" id="aqt:FN924_13015"/>
<dbReference type="SMART" id="SM00260">
    <property type="entry name" value="CheW"/>
    <property type="match status" value="1"/>
</dbReference>